<dbReference type="InterPro" id="IPR050789">
    <property type="entry name" value="Diverse_Enzym_Activities"/>
</dbReference>
<keyword evidence="2" id="KW-0378">Hydrolase</keyword>
<dbReference type="GO" id="GO:0016787">
    <property type="term" value="F:hydrolase activity"/>
    <property type="evidence" value="ECO:0007669"/>
    <property type="project" value="UniProtKB-KW"/>
</dbReference>
<comment type="similarity">
    <text evidence="1">Belongs to the class-A beta-lactamase family.</text>
</comment>
<accession>A0A6A6TNB8</accession>
<dbReference type="OrthoDB" id="428260at2759"/>
<name>A0A6A6TNB8_9PLEO</name>
<protein>
    <submittedName>
        <fullName evidence="4">Beta-lactamase/transpeptidase-like protein</fullName>
    </submittedName>
</protein>
<dbReference type="PANTHER" id="PTHR43283">
    <property type="entry name" value="BETA-LACTAMASE-RELATED"/>
    <property type="match status" value="1"/>
</dbReference>
<evidence type="ECO:0000313" key="5">
    <source>
        <dbReference type="Proteomes" id="UP000799324"/>
    </source>
</evidence>
<dbReference type="EMBL" id="MU004300">
    <property type="protein sequence ID" value="KAF2660388.1"/>
    <property type="molecule type" value="Genomic_DNA"/>
</dbReference>
<evidence type="ECO:0000313" key="4">
    <source>
        <dbReference type="EMBL" id="KAF2660388.1"/>
    </source>
</evidence>
<evidence type="ECO:0000259" key="3">
    <source>
        <dbReference type="Pfam" id="PF00144"/>
    </source>
</evidence>
<proteinExistence type="inferred from homology"/>
<dbReference type="PANTHER" id="PTHR43283:SF17">
    <property type="entry name" value="(LOVD), PUTATIVE (AFU_ORTHOLOGUE AFUA_5G00920)-RELATED"/>
    <property type="match status" value="1"/>
</dbReference>
<feature type="domain" description="Beta-lactamase-related" evidence="3">
    <location>
        <begin position="16"/>
        <end position="379"/>
    </location>
</feature>
<dbReference type="Gene3D" id="3.40.710.10">
    <property type="entry name" value="DD-peptidase/beta-lactamase superfamily"/>
    <property type="match status" value="1"/>
</dbReference>
<gene>
    <name evidence="4" type="ORF">K491DRAFT_589312</name>
</gene>
<dbReference type="Proteomes" id="UP000799324">
    <property type="component" value="Unassembled WGS sequence"/>
</dbReference>
<evidence type="ECO:0000256" key="1">
    <source>
        <dbReference type="ARBA" id="ARBA00009009"/>
    </source>
</evidence>
<dbReference type="SUPFAM" id="SSF56601">
    <property type="entry name" value="beta-lactamase/transpeptidase-like"/>
    <property type="match status" value="1"/>
</dbReference>
<dbReference type="Pfam" id="PF00144">
    <property type="entry name" value="Beta-lactamase"/>
    <property type="match status" value="1"/>
</dbReference>
<dbReference type="InterPro" id="IPR001466">
    <property type="entry name" value="Beta-lactam-related"/>
</dbReference>
<dbReference type="AlphaFoldDB" id="A0A6A6TNB8"/>
<reference evidence="4" key="1">
    <citation type="journal article" date="2020" name="Stud. Mycol.">
        <title>101 Dothideomycetes genomes: a test case for predicting lifestyles and emergence of pathogens.</title>
        <authorList>
            <person name="Haridas S."/>
            <person name="Albert R."/>
            <person name="Binder M."/>
            <person name="Bloem J."/>
            <person name="Labutti K."/>
            <person name="Salamov A."/>
            <person name="Andreopoulos B."/>
            <person name="Baker S."/>
            <person name="Barry K."/>
            <person name="Bills G."/>
            <person name="Bluhm B."/>
            <person name="Cannon C."/>
            <person name="Castanera R."/>
            <person name="Culley D."/>
            <person name="Daum C."/>
            <person name="Ezra D."/>
            <person name="Gonzalez J."/>
            <person name="Henrissat B."/>
            <person name="Kuo A."/>
            <person name="Liang C."/>
            <person name="Lipzen A."/>
            <person name="Lutzoni F."/>
            <person name="Magnuson J."/>
            <person name="Mondo S."/>
            <person name="Nolan M."/>
            <person name="Ohm R."/>
            <person name="Pangilinan J."/>
            <person name="Park H.-J."/>
            <person name="Ramirez L."/>
            <person name="Alfaro M."/>
            <person name="Sun H."/>
            <person name="Tritt A."/>
            <person name="Yoshinaga Y."/>
            <person name="Zwiers L.-H."/>
            <person name="Turgeon B."/>
            <person name="Goodwin S."/>
            <person name="Spatafora J."/>
            <person name="Crous P."/>
            <person name="Grigoriev I."/>
        </authorList>
    </citation>
    <scope>NUCLEOTIDE SEQUENCE</scope>
    <source>
        <strain evidence="4">CBS 122681</strain>
    </source>
</reference>
<organism evidence="4 5">
    <name type="scientific">Lophiostoma macrostomum CBS 122681</name>
    <dbReference type="NCBI Taxonomy" id="1314788"/>
    <lineage>
        <taxon>Eukaryota</taxon>
        <taxon>Fungi</taxon>
        <taxon>Dikarya</taxon>
        <taxon>Ascomycota</taxon>
        <taxon>Pezizomycotina</taxon>
        <taxon>Dothideomycetes</taxon>
        <taxon>Pleosporomycetidae</taxon>
        <taxon>Pleosporales</taxon>
        <taxon>Lophiostomataceae</taxon>
        <taxon>Lophiostoma</taxon>
    </lineage>
</organism>
<sequence length="395" mass="43303">MEDFEETLKACTAQGSNVIPGAACAVVDKNGNYIYKHVEGFSGIATDATPLSFDQIYWYASMNKLITSIAALQAVERGLVGLDDSLDRHIPEFTSQPIIEAGRDEAFQLRPATKAVTLRHLLTHSSGAVYDIFNSLLTQWRASRGETANVRINTVVEDNAIPRVFEAGEGWMYGQGLDWAGLLVARLNDTDLESYMHENIAMPLGITSWTFSPAGNPHVQEKMTPLCLRQADVSLIEVPHPPDPKEANGGAGLYGDVHDYTRVLADLLKDEPVLLRKDTVDLLFEPQFAEGSSALKALYANGAMTWHPVVGGSSHGVSPNHGLGGFLVENDVKRKDFEKPKETLSWSGATNMLWRINREKGIAMVFATHVLPWADEKALAVGAAFETAVWRDLVK</sequence>
<evidence type="ECO:0000256" key="2">
    <source>
        <dbReference type="ARBA" id="ARBA00022801"/>
    </source>
</evidence>
<keyword evidence="5" id="KW-1185">Reference proteome</keyword>
<dbReference type="InterPro" id="IPR012338">
    <property type="entry name" value="Beta-lactam/transpept-like"/>
</dbReference>